<organism evidence="2 3">
    <name type="scientific">Striga hermonthica</name>
    <name type="common">Purple witchweed</name>
    <name type="synonym">Buchnera hermonthica</name>
    <dbReference type="NCBI Taxonomy" id="68872"/>
    <lineage>
        <taxon>Eukaryota</taxon>
        <taxon>Viridiplantae</taxon>
        <taxon>Streptophyta</taxon>
        <taxon>Embryophyta</taxon>
        <taxon>Tracheophyta</taxon>
        <taxon>Spermatophyta</taxon>
        <taxon>Magnoliopsida</taxon>
        <taxon>eudicotyledons</taxon>
        <taxon>Gunneridae</taxon>
        <taxon>Pentapetalae</taxon>
        <taxon>asterids</taxon>
        <taxon>lamiids</taxon>
        <taxon>Lamiales</taxon>
        <taxon>Orobanchaceae</taxon>
        <taxon>Buchnereae</taxon>
        <taxon>Striga</taxon>
    </lineage>
</organism>
<reference evidence="2" key="1">
    <citation type="submission" date="2019-12" db="EMBL/GenBank/DDBJ databases">
        <authorList>
            <person name="Scholes J."/>
        </authorList>
    </citation>
    <scope>NUCLEOTIDE SEQUENCE</scope>
</reference>
<dbReference type="PANTHER" id="PTHR22835:SF517">
    <property type="entry name" value="GDSL-LIKE LIPASE_ACYLHYDROLASE FAMILY PROTEIN, EXPRESSED"/>
    <property type="match status" value="1"/>
</dbReference>
<feature type="non-terminal residue" evidence="2">
    <location>
        <position position="255"/>
    </location>
</feature>
<dbReference type="EMBL" id="CACSLK010023513">
    <property type="protein sequence ID" value="CAA0822628.1"/>
    <property type="molecule type" value="Genomic_DNA"/>
</dbReference>
<gene>
    <name evidence="2" type="ORF">SHERM_20056</name>
</gene>
<keyword evidence="3" id="KW-1185">Reference proteome</keyword>
<evidence type="ECO:0000256" key="1">
    <source>
        <dbReference type="ARBA" id="ARBA00008668"/>
    </source>
</evidence>
<dbReference type="Proteomes" id="UP001153555">
    <property type="component" value="Unassembled WGS sequence"/>
</dbReference>
<dbReference type="AlphaFoldDB" id="A0A9N7N7S0"/>
<name>A0A9N7N7S0_STRHE</name>
<comment type="caution">
    <text evidence="2">The sequence shown here is derived from an EMBL/GenBank/DDBJ whole genome shotgun (WGS) entry which is preliminary data.</text>
</comment>
<dbReference type="PANTHER" id="PTHR22835">
    <property type="entry name" value="ZINC FINGER FYVE DOMAIN CONTAINING PROTEIN"/>
    <property type="match status" value="1"/>
</dbReference>
<comment type="similarity">
    <text evidence="1">Belongs to the 'GDSL' lipolytic enzyme family.</text>
</comment>
<evidence type="ECO:0000313" key="3">
    <source>
        <dbReference type="Proteomes" id="UP001153555"/>
    </source>
</evidence>
<dbReference type="OrthoDB" id="943487at2759"/>
<accession>A0A9N7N7S0</accession>
<sequence>LCEHALFMVGEIGGNDYNYAIFQGKSMDEMRQMVPQVVDAILNGVRVYRAHINLLLPLAILSPVTIVIAIIDPHHHLRSPSSSQVNRRPSESAIANHLPRELQPRRRSLSVQAINRQLPPGAAARRLPSAISRSCDQFQVAADSRHHHLSLPRTGAKFRQPSSHVPASCEPVWRDPALPDKFLSRTPSSRATLSRRAFIPVLLNGSVIASVLSRALIVQAAAAPSFRRDARIRRARQPRSCPTSRSFEFFSENGT</sequence>
<evidence type="ECO:0000313" key="2">
    <source>
        <dbReference type="EMBL" id="CAA0822628.1"/>
    </source>
</evidence>
<proteinExistence type="inferred from homology"/>
<protein>
    <submittedName>
        <fullName evidence="2">GDSL esterase/lipase</fullName>
    </submittedName>
</protein>